<sequence length="309" mass="33730">MIMSPTIPYLHLPADRIGVTPENHTLPADIRLGPVALQVNDLDASLNFYTQVIGLRVDHQDHQGGQRIARLGTPDGHILLELREKKGARYAPHRGRLGLYHIAVLLPTRADLGRFVQNALSLGAHVGQSDHHFSEATYLRDPDGLSVEVYRDRPRDEWRVTEEGEIIGGSDPLDLKALKDAAGDLPWTGVPDGTSIGHLHFYVGDLDEAARFYHAGLGFPKVTWSMPTALFLGAGGYHHHLGVNTWAAGSAPSSEDDARLLSWDLILPNQTTLDRTVDSLQSGGFDVTATPDGPLFTDAWGIAVRLRTA</sequence>
<dbReference type="InterPro" id="IPR004360">
    <property type="entry name" value="Glyas_Fos-R_dOase_dom"/>
</dbReference>
<organism evidence="2 3">
    <name type="scientific">Deinococcus humi</name>
    <dbReference type="NCBI Taxonomy" id="662880"/>
    <lineage>
        <taxon>Bacteria</taxon>
        <taxon>Thermotogati</taxon>
        <taxon>Deinococcota</taxon>
        <taxon>Deinococci</taxon>
        <taxon>Deinococcales</taxon>
        <taxon>Deinococcaceae</taxon>
        <taxon>Deinococcus</taxon>
    </lineage>
</organism>
<gene>
    <name evidence="2" type="ORF">HNQ08_004992</name>
</gene>
<dbReference type="PANTHER" id="PTHR43279:SF1">
    <property type="entry name" value="CATECHOL-2,3-DIOXYGENASE"/>
    <property type="match status" value="1"/>
</dbReference>
<dbReference type="EMBL" id="JACHFL010000023">
    <property type="protein sequence ID" value="MBB5365866.1"/>
    <property type="molecule type" value="Genomic_DNA"/>
</dbReference>
<evidence type="ECO:0000259" key="1">
    <source>
        <dbReference type="PROSITE" id="PS51819"/>
    </source>
</evidence>
<dbReference type="InterPro" id="IPR037523">
    <property type="entry name" value="VOC_core"/>
</dbReference>
<keyword evidence="2" id="KW-0560">Oxidoreductase</keyword>
<evidence type="ECO:0000313" key="2">
    <source>
        <dbReference type="EMBL" id="MBB5365866.1"/>
    </source>
</evidence>
<dbReference type="GO" id="GO:0018577">
    <property type="term" value="F:catechol 2,3-dioxygenase activity"/>
    <property type="evidence" value="ECO:0007669"/>
    <property type="project" value="UniProtKB-EC"/>
</dbReference>
<dbReference type="Pfam" id="PF00903">
    <property type="entry name" value="Glyoxalase"/>
    <property type="match status" value="2"/>
</dbReference>
<dbReference type="InterPro" id="IPR029068">
    <property type="entry name" value="Glyas_Bleomycin-R_OHBP_Dase"/>
</dbReference>
<name>A0A7W8NGU0_9DEIO</name>
<proteinExistence type="predicted"/>
<dbReference type="Proteomes" id="UP000552709">
    <property type="component" value="Unassembled WGS sequence"/>
</dbReference>
<accession>A0A7W8NGU0</accession>
<dbReference type="Gene3D" id="3.10.180.10">
    <property type="entry name" value="2,3-Dihydroxybiphenyl 1,2-Dioxygenase, domain 1"/>
    <property type="match status" value="2"/>
</dbReference>
<reference evidence="2 3" key="1">
    <citation type="submission" date="2020-08" db="EMBL/GenBank/DDBJ databases">
        <title>Genomic Encyclopedia of Type Strains, Phase IV (KMG-IV): sequencing the most valuable type-strain genomes for metagenomic binning, comparative biology and taxonomic classification.</title>
        <authorList>
            <person name="Goeker M."/>
        </authorList>
    </citation>
    <scope>NUCLEOTIDE SEQUENCE [LARGE SCALE GENOMIC DNA]</scope>
    <source>
        <strain evidence="2 3">DSM 27939</strain>
    </source>
</reference>
<dbReference type="PANTHER" id="PTHR43279">
    <property type="entry name" value="CATECHOL-2,3-DIOXYGENASE"/>
    <property type="match status" value="1"/>
</dbReference>
<feature type="domain" description="VOC" evidence="1">
    <location>
        <begin position="31"/>
        <end position="152"/>
    </location>
</feature>
<feature type="domain" description="VOC" evidence="1">
    <location>
        <begin position="195"/>
        <end position="309"/>
    </location>
</feature>
<comment type="caution">
    <text evidence="2">The sequence shown here is derived from an EMBL/GenBank/DDBJ whole genome shotgun (WGS) entry which is preliminary data.</text>
</comment>
<dbReference type="EC" id="1.13.11.2" evidence="2"/>
<dbReference type="PROSITE" id="PS51819">
    <property type="entry name" value="VOC"/>
    <property type="match status" value="2"/>
</dbReference>
<keyword evidence="3" id="KW-1185">Reference proteome</keyword>
<protein>
    <submittedName>
        <fullName evidence="2">Catechol 2,3-dioxygenase</fullName>
        <ecNumber evidence="2">1.13.11.2</ecNumber>
    </submittedName>
</protein>
<evidence type="ECO:0000313" key="3">
    <source>
        <dbReference type="Proteomes" id="UP000552709"/>
    </source>
</evidence>
<keyword evidence="2" id="KW-0223">Dioxygenase</keyword>
<dbReference type="SUPFAM" id="SSF54593">
    <property type="entry name" value="Glyoxalase/Bleomycin resistance protein/Dihydroxybiphenyl dioxygenase"/>
    <property type="match status" value="2"/>
</dbReference>
<dbReference type="AlphaFoldDB" id="A0A7W8NGU0"/>
<dbReference type="RefSeq" id="WP_184137710.1">
    <property type="nucleotide sequence ID" value="NZ_JACHFL010000023.1"/>
</dbReference>